<comment type="similarity">
    <text evidence="7 10">Belongs to the fluoride channel Fluc/FEX (TC 1.A.43) family.</text>
</comment>
<dbReference type="Pfam" id="PF02537">
    <property type="entry name" value="CRCB"/>
    <property type="match status" value="1"/>
</dbReference>
<accession>A0ABU1ZZ32</accession>
<name>A0ABU1ZZ32_9CORY</name>
<dbReference type="RefSeq" id="WP_290195670.1">
    <property type="nucleotide sequence ID" value="NZ_CP047654.1"/>
</dbReference>
<reference evidence="11" key="1">
    <citation type="submission" date="2023-07" db="EMBL/GenBank/DDBJ databases">
        <title>Sequencing the genomes of 1000 actinobacteria strains.</title>
        <authorList>
            <person name="Klenk H.-P."/>
        </authorList>
    </citation>
    <scope>NUCLEOTIDE SEQUENCE</scope>
    <source>
        <strain evidence="11">DSM 107476</strain>
    </source>
</reference>
<keyword evidence="4 10" id="KW-1133">Transmembrane helix</keyword>
<evidence type="ECO:0000256" key="3">
    <source>
        <dbReference type="ARBA" id="ARBA00022692"/>
    </source>
</evidence>
<evidence type="ECO:0000256" key="7">
    <source>
        <dbReference type="ARBA" id="ARBA00035120"/>
    </source>
</evidence>
<keyword evidence="6" id="KW-0407">Ion channel</keyword>
<keyword evidence="2" id="KW-1003">Cell membrane</keyword>
<comment type="caution">
    <text evidence="11">The sequence shown here is derived from an EMBL/GenBank/DDBJ whole genome shotgun (WGS) entry which is preliminary data.</text>
</comment>
<evidence type="ECO:0000256" key="8">
    <source>
        <dbReference type="ARBA" id="ARBA00035585"/>
    </source>
</evidence>
<evidence type="ECO:0000256" key="9">
    <source>
        <dbReference type="ARBA" id="ARBA00049940"/>
    </source>
</evidence>
<keyword evidence="3 10" id="KW-0812">Transmembrane</keyword>
<proteinExistence type="inferred from homology"/>
<evidence type="ECO:0000256" key="4">
    <source>
        <dbReference type="ARBA" id="ARBA00022989"/>
    </source>
</evidence>
<comment type="caution">
    <text evidence="10">Lacks conserved residue(s) required for the propagation of feature annotation.</text>
</comment>
<keyword evidence="6" id="KW-0406">Ion transport</keyword>
<dbReference type="Proteomes" id="UP001180840">
    <property type="component" value="Unassembled WGS sequence"/>
</dbReference>
<evidence type="ECO:0000256" key="6">
    <source>
        <dbReference type="ARBA" id="ARBA00023303"/>
    </source>
</evidence>
<evidence type="ECO:0000256" key="1">
    <source>
        <dbReference type="ARBA" id="ARBA00004651"/>
    </source>
</evidence>
<comment type="function">
    <text evidence="9">Fluoride-specific ion channel. Important for reducing fluoride concentration in the cell, thus reducing its toxicity.</text>
</comment>
<keyword evidence="12" id="KW-1185">Reference proteome</keyword>
<feature type="transmembrane region" description="Helical" evidence="10">
    <location>
        <begin position="79"/>
        <end position="100"/>
    </location>
</feature>
<sequence>MIREGLAVGAGAALGAVARFLLLEGLGDSAWVVLGVNALACLLMGLFLPGVFWGKGVLGGFSTFSTFAAFLAGSTAPVALFHALTTMLMCVGAYLVGLFARERRREAFR</sequence>
<dbReference type="EMBL" id="JAVDXZ010000001">
    <property type="protein sequence ID" value="MDR7330196.1"/>
    <property type="molecule type" value="Genomic_DNA"/>
</dbReference>
<gene>
    <name evidence="11" type="ORF">J2S39_001872</name>
</gene>
<evidence type="ECO:0000256" key="5">
    <source>
        <dbReference type="ARBA" id="ARBA00023136"/>
    </source>
</evidence>
<feature type="transmembrane region" description="Helical" evidence="10">
    <location>
        <begin position="29"/>
        <end position="49"/>
    </location>
</feature>
<keyword evidence="5 10" id="KW-0472">Membrane</keyword>
<comment type="catalytic activity">
    <reaction evidence="8">
        <text>fluoride(in) = fluoride(out)</text>
        <dbReference type="Rhea" id="RHEA:76159"/>
        <dbReference type="ChEBI" id="CHEBI:17051"/>
    </reaction>
    <physiologicalReaction direction="left-to-right" evidence="8">
        <dbReference type="Rhea" id="RHEA:76160"/>
    </physiologicalReaction>
</comment>
<comment type="subcellular location">
    <subcellularLocation>
        <location evidence="1">Cell membrane</location>
        <topology evidence="1">Multi-pass membrane protein</topology>
    </subcellularLocation>
</comment>
<dbReference type="InterPro" id="IPR003691">
    <property type="entry name" value="FluC"/>
</dbReference>
<evidence type="ECO:0000313" key="12">
    <source>
        <dbReference type="Proteomes" id="UP001180840"/>
    </source>
</evidence>
<evidence type="ECO:0000256" key="10">
    <source>
        <dbReference type="RuleBase" id="RU004340"/>
    </source>
</evidence>
<evidence type="ECO:0000256" key="2">
    <source>
        <dbReference type="ARBA" id="ARBA00022475"/>
    </source>
</evidence>
<evidence type="ECO:0000313" key="11">
    <source>
        <dbReference type="EMBL" id="MDR7330196.1"/>
    </source>
</evidence>
<protein>
    <recommendedName>
        <fullName evidence="10">Fluoride-specific ion channel</fullName>
    </recommendedName>
</protein>
<organism evidence="11 12">
    <name type="scientific">Corynebacterium guangdongense</name>
    <dbReference type="NCBI Taxonomy" id="1783348"/>
    <lineage>
        <taxon>Bacteria</taxon>
        <taxon>Bacillati</taxon>
        <taxon>Actinomycetota</taxon>
        <taxon>Actinomycetes</taxon>
        <taxon>Mycobacteriales</taxon>
        <taxon>Corynebacteriaceae</taxon>
        <taxon>Corynebacterium</taxon>
    </lineage>
</organism>
<keyword evidence="6" id="KW-0813">Transport</keyword>